<evidence type="ECO:0000313" key="3">
    <source>
        <dbReference type="EMBL" id="KAG8237832.1"/>
    </source>
</evidence>
<dbReference type="AlphaFoldDB" id="A0A8K0P981"/>
<dbReference type="InterPro" id="IPR029016">
    <property type="entry name" value="GAF-like_dom_sf"/>
</dbReference>
<dbReference type="InterPro" id="IPR003018">
    <property type="entry name" value="GAF"/>
</dbReference>
<evidence type="ECO:0000256" key="1">
    <source>
        <dbReference type="ARBA" id="ARBA00022737"/>
    </source>
</evidence>
<protein>
    <recommendedName>
        <fullName evidence="2">GAF domain-containing protein</fullName>
    </recommendedName>
</protein>
<dbReference type="SUPFAM" id="SSF55781">
    <property type="entry name" value="GAF domain-like"/>
    <property type="match status" value="2"/>
</dbReference>
<reference evidence="3" key="1">
    <citation type="submission" date="2013-04" db="EMBL/GenBank/DDBJ databases">
        <authorList>
            <person name="Qu J."/>
            <person name="Murali S.C."/>
            <person name="Bandaranaike D."/>
            <person name="Bellair M."/>
            <person name="Blankenburg K."/>
            <person name="Chao H."/>
            <person name="Dinh H."/>
            <person name="Doddapaneni H."/>
            <person name="Downs B."/>
            <person name="Dugan-Rocha S."/>
            <person name="Elkadiri S."/>
            <person name="Gnanaolivu R.D."/>
            <person name="Hernandez B."/>
            <person name="Javaid M."/>
            <person name="Jayaseelan J.C."/>
            <person name="Lee S."/>
            <person name="Li M."/>
            <person name="Ming W."/>
            <person name="Munidasa M."/>
            <person name="Muniz J."/>
            <person name="Nguyen L."/>
            <person name="Ongeri F."/>
            <person name="Osuji N."/>
            <person name="Pu L.-L."/>
            <person name="Puazo M."/>
            <person name="Qu C."/>
            <person name="Quiroz J."/>
            <person name="Raj R."/>
            <person name="Weissenberger G."/>
            <person name="Xin Y."/>
            <person name="Zou X."/>
            <person name="Han Y."/>
            <person name="Richards S."/>
            <person name="Worley K."/>
            <person name="Muzny D."/>
            <person name="Gibbs R."/>
        </authorList>
    </citation>
    <scope>NUCLEOTIDE SEQUENCE</scope>
    <source>
        <strain evidence="3">Sampled in the wild</strain>
    </source>
</reference>
<dbReference type="FunFam" id="3.30.450.40:FF:000004">
    <property type="entry name" value="Phosphodiesterase"/>
    <property type="match status" value="1"/>
</dbReference>
<dbReference type="EMBL" id="KZ309230">
    <property type="protein sequence ID" value="KAG8237832.1"/>
    <property type="molecule type" value="Genomic_DNA"/>
</dbReference>
<dbReference type="OrthoDB" id="74705at2759"/>
<keyword evidence="4" id="KW-1185">Reference proteome</keyword>
<sequence length="243" mass="27615">MELVRDVATELDLDVLCHKILVNVCILTCADRGSLFLARGPRGARSLAAKLFDVKVDTALEDALRRARQQCPYRIPFGVGIAGIVAQTKQGVNIKNAYEDSRFNPEMDEKTGYETRTILCMPICNREDEVIGVAQIINKADGTEEFTERDVEVFRRYLAFCGIGIQNAQLFEMSVLEYRRNQILLHLARNIFEEQNNLECLVTKIMREARDLLRCEKCAVFLLDLDCCEAVSCQRVSFAPFLH</sequence>
<dbReference type="Pfam" id="PF01590">
    <property type="entry name" value="GAF"/>
    <property type="match status" value="1"/>
</dbReference>
<reference evidence="3" key="2">
    <citation type="submission" date="2017-10" db="EMBL/GenBank/DDBJ databases">
        <title>Ladona fulva Genome sequencing and assembly.</title>
        <authorList>
            <person name="Murali S."/>
            <person name="Richards S."/>
            <person name="Bandaranaike D."/>
            <person name="Bellair M."/>
            <person name="Blankenburg K."/>
            <person name="Chao H."/>
            <person name="Dinh H."/>
            <person name="Doddapaneni H."/>
            <person name="Dugan-Rocha S."/>
            <person name="Elkadiri S."/>
            <person name="Gnanaolivu R."/>
            <person name="Hernandez B."/>
            <person name="Skinner E."/>
            <person name="Javaid M."/>
            <person name="Lee S."/>
            <person name="Li M."/>
            <person name="Ming W."/>
            <person name="Munidasa M."/>
            <person name="Muniz J."/>
            <person name="Nguyen L."/>
            <person name="Hughes D."/>
            <person name="Osuji N."/>
            <person name="Pu L.-L."/>
            <person name="Puazo M."/>
            <person name="Qu C."/>
            <person name="Quiroz J."/>
            <person name="Raj R."/>
            <person name="Weissenberger G."/>
            <person name="Xin Y."/>
            <person name="Zou X."/>
            <person name="Han Y."/>
            <person name="Worley K."/>
            <person name="Muzny D."/>
            <person name="Gibbs R."/>
        </authorList>
    </citation>
    <scope>NUCLEOTIDE SEQUENCE</scope>
    <source>
        <strain evidence="3">Sampled in the wild</strain>
    </source>
</reference>
<name>A0A8K0P981_LADFU</name>
<feature type="domain" description="GAF" evidence="2">
    <location>
        <begin position="12"/>
        <end position="175"/>
    </location>
</feature>
<organism evidence="3 4">
    <name type="scientific">Ladona fulva</name>
    <name type="common">Scarce chaser dragonfly</name>
    <name type="synonym">Libellula fulva</name>
    <dbReference type="NCBI Taxonomy" id="123851"/>
    <lineage>
        <taxon>Eukaryota</taxon>
        <taxon>Metazoa</taxon>
        <taxon>Ecdysozoa</taxon>
        <taxon>Arthropoda</taxon>
        <taxon>Hexapoda</taxon>
        <taxon>Insecta</taxon>
        <taxon>Pterygota</taxon>
        <taxon>Palaeoptera</taxon>
        <taxon>Odonata</taxon>
        <taxon>Epiprocta</taxon>
        <taxon>Anisoptera</taxon>
        <taxon>Libelluloidea</taxon>
        <taxon>Libellulidae</taxon>
        <taxon>Ladona</taxon>
    </lineage>
</organism>
<dbReference type="SMART" id="SM00065">
    <property type="entry name" value="GAF"/>
    <property type="match status" value="1"/>
</dbReference>
<keyword evidence="1" id="KW-0677">Repeat</keyword>
<proteinExistence type="predicted"/>
<comment type="caution">
    <text evidence="3">The sequence shown here is derived from an EMBL/GenBank/DDBJ whole genome shotgun (WGS) entry which is preliminary data.</text>
</comment>
<evidence type="ECO:0000313" key="4">
    <source>
        <dbReference type="Proteomes" id="UP000792457"/>
    </source>
</evidence>
<evidence type="ECO:0000259" key="2">
    <source>
        <dbReference type="SMART" id="SM00065"/>
    </source>
</evidence>
<accession>A0A8K0P981</accession>
<dbReference type="Proteomes" id="UP000792457">
    <property type="component" value="Unassembled WGS sequence"/>
</dbReference>
<dbReference type="Gene3D" id="3.30.450.40">
    <property type="match status" value="2"/>
</dbReference>
<gene>
    <name evidence="3" type="ORF">J437_LFUL002441</name>
</gene>
<dbReference type="PANTHER" id="PTHR11347">
    <property type="entry name" value="CYCLIC NUCLEOTIDE PHOSPHODIESTERASE"/>
    <property type="match status" value="1"/>
</dbReference>